<dbReference type="KEGG" id="dmm:dnm_047310"/>
<feature type="domain" description="CobE/GbiG C-terminal" evidence="1">
    <location>
        <begin position="218"/>
        <end position="336"/>
    </location>
</feature>
<dbReference type="Pfam" id="PF11760">
    <property type="entry name" value="CbiG_N"/>
    <property type="match status" value="1"/>
</dbReference>
<dbReference type="AlphaFoldDB" id="A0A975BMZ0"/>
<dbReference type="SUPFAM" id="SSF159672">
    <property type="entry name" value="CbiG N-terminal domain-like"/>
    <property type="match status" value="1"/>
</dbReference>
<keyword evidence="5" id="KW-1185">Reference proteome</keyword>
<protein>
    <submittedName>
        <fullName evidence="4">Cobalamin biosynthesis protein</fullName>
    </submittedName>
</protein>
<dbReference type="Gene3D" id="3.40.50.11220">
    <property type="match status" value="1"/>
</dbReference>
<dbReference type="PANTHER" id="PTHR37477:SF1">
    <property type="entry name" value="COBALT-PRECORRIN-5A HYDROLASE"/>
    <property type="match status" value="1"/>
</dbReference>
<evidence type="ECO:0000259" key="1">
    <source>
        <dbReference type="Pfam" id="PF01890"/>
    </source>
</evidence>
<evidence type="ECO:0000259" key="3">
    <source>
        <dbReference type="Pfam" id="PF11761"/>
    </source>
</evidence>
<evidence type="ECO:0000313" key="4">
    <source>
        <dbReference type="EMBL" id="QTA88684.1"/>
    </source>
</evidence>
<accession>A0A975BMZ0</accession>
<dbReference type="GO" id="GO:0009236">
    <property type="term" value="P:cobalamin biosynthetic process"/>
    <property type="evidence" value="ECO:0007669"/>
    <property type="project" value="InterPro"/>
</dbReference>
<dbReference type="InterPro" id="IPR038029">
    <property type="entry name" value="GbiG_N_sf"/>
</dbReference>
<proteinExistence type="predicted"/>
<evidence type="ECO:0000313" key="5">
    <source>
        <dbReference type="Proteomes" id="UP000663722"/>
    </source>
</evidence>
<dbReference type="InterPro" id="IPR021744">
    <property type="entry name" value="CbiG_N"/>
</dbReference>
<dbReference type="Gene3D" id="3.30.420.180">
    <property type="entry name" value="CobE/GbiG C-terminal domain"/>
    <property type="match status" value="1"/>
</dbReference>
<dbReference type="Pfam" id="PF11761">
    <property type="entry name" value="CbiG_mid"/>
    <property type="match status" value="1"/>
</dbReference>
<dbReference type="InterPro" id="IPR036518">
    <property type="entry name" value="CobE/GbiG_C_sf"/>
</dbReference>
<dbReference type="RefSeq" id="WP_207683341.1">
    <property type="nucleotide sequence ID" value="NZ_CP061800.1"/>
</dbReference>
<feature type="domain" description="Cobalamin synthesis G N-terminal" evidence="2">
    <location>
        <begin position="54"/>
        <end position="133"/>
    </location>
</feature>
<dbReference type="Proteomes" id="UP000663722">
    <property type="component" value="Chromosome"/>
</dbReference>
<dbReference type="InterPro" id="IPR002750">
    <property type="entry name" value="CobE/GbiG_C"/>
</dbReference>
<dbReference type="PANTHER" id="PTHR37477">
    <property type="entry name" value="COBALT-PRECORRIN-5A HYDROLASE"/>
    <property type="match status" value="1"/>
</dbReference>
<sequence length="342" mass="36939">MTTHKLAIWAVTPNGAKLARRISAGLSGADLHFSASLENEGDSSATFETLSGALSQAFDKYNAHIFIMSAGIVVRLVAPHIRHKTSDPAVVVADEKGYHVISLLSGHIGGANALAKQIAEIIDATPVITTATDLNKVPAIDLLAKEKGLFIENPDAIKYVSMAFLKGKKICCHDPFQLMSNTILSAWFSVLNSQFSIFIDDVVADLPPHTLILRPKSLVAGIGCNRNTDKKEIKELLYEVLEKNALARGSLKCIATVDLKADEQGLLALGQDLNLPLEFFTREELEKVKDIKTPSAMVEKHIGVKSVCEASAILATKKGKLIVPKHSTRNVTVAIARIPFTS</sequence>
<dbReference type="InterPro" id="IPR052553">
    <property type="entry name" value="CbiG_hydrolase"/>
</dbReference>
<organism evidence="4 5">
    <name type="scientific">Desulfonema magnum</name>
    <dbReference type="NCBI Taxonomy" id="45655"/>
    <lineage>
        <taxon>Bacteria</taxon>
        <taxon>Pseudomonadati</taxon>
        <taxon>Thermodesulfobacteriota</taxon>
        <taxon>Desulfobacteria</taxon>
        <taxon>Desulfobacterales</taxon>
        <taxon>Desulfococcaceae</taxon>
        <taxon>Desulfonema</taxon>
    </lineage>
</organism>
<dbReference type="Pfam" id="PF01890">
    <property type="entry name" value="CbiG_C"/>
    <property type="match status" value="1"/>
</dbReference>
<dbReference type="SUPFAM" id="SSF159664">
    <property type="entry name" value="CobE/GbiG C-terminal domain-like"/>
    <property type="match status" value="1"/>
</dbReference>
<feature type="domain" description="Cobalamin biosynthesis central region" evidence="3">
    <location>
        <begin position="138"/>
        <end position="215"/>
    </location>
</feature>
<dbReference type="EMBL" id="CP061800">
    <property type="protein sequence ID" value="QTA88684.1"/>
    <property type="molecule type" value="Genomic_DNA"/>
</dbReference>
<dbReference type="InterPro" id="IPR021745">
    <property type="entry name" value="CbiG_mid"/>
</dbReference>
<reference evidence="4" key="1">
    <citation type="journal article" date="2021" name="Microb. Physiol.">
        <title>Proteogenomic Insights into the Physiology of Marine, Sulfate-Reducing, Filamentous Desulfonema limicola and Desulfonema magnum.</title>
        <authorList>
            <person name="Schnaars V."/>
            <person name="Wohlbrand L."/>
            <person name="Scheve S."/>
            <person name="Hinrichs C."/>
            <person name="Reinhardt R."/>
            <person name="Rabus R."/>
        </authorList>
    </citation>
    <scope>NUCLEOTIDE SEQUENCE</scope>
    <source>
        <strain evidence="4">4be13</strain>
    </source>
</reference>
<gene>
    <name evidence="4" type="ORF">dnm_047310</name>
</gene>
<evidence type="ECO:0000259" key="2">
    <source>
        <dbReference type="Pfam" id="PF11760"/>
    </source>
</evidence>
<name>A0A975BMZ0_9BACT</name>